<keyword evidence="1" id="KW-0732">Signal</keyword>
<organism evidence="2">
    <name type="scientific">Anguilla anguilla</name>
    <name type="common">European freshwater eel</name>
    <name type="synonym">Muraena anguilla</name>
    <dbReference type="NCBI Taxonomy" id="7936"/>
    <lineage>
        <taxon>Eukaryota</taxon>
        <taxon>Metazoa</taxon>
        <taxon>Chordata</taxon>
        <taxon>Craniata</taxon>
        <taxon>Vertebrata</taxon>
        <taxon>Euteleostomi</taxon>
        <taxon>Actinopterygii</taxon>
        <taxon>Neopterygii</taxon>
        <taxon>Teleostei</taxon>
        <taxon>Anguilliformes</taxon>
        <taxon>Anguillidae</taxon>
        <taxon>Anguilla</taxon>
    </lineage>
</organism>
<proteinExistence type="predicted"/>
<dbReference type="AlphaFoldDB" id="A0A0E9WYR8"/>
<feature type="signal peptide" evidence="1">
    <location>
        <begin position="1"/>
        <end position="19"/>
    </location>
</feature>
<reference evidence="2" key="1">
    <citation type="submission" date="2014-11" db="EMBL/GenBank/DDBJ databases">
        <authorList>
            <person name="Amaro Gonzalez C."/>
        </authorList>
    </citation>
    <scope>NUCLEOTIDE SEQUENCE</scope>
</reference>
<feature type="chain" id="PRO_5002434675" description="Ion transport domain-containing protein" evidence="1">
    <location>
        <begin position="20"/>
        <end position="85"/>
    </location>
</feature>
<evidence type="ECO:0000313" key="2">
    <source>
        <dbReference type="EMBL" id="JAH94598.1"/>
    </source>
</evidence>
<evidence type="ECO:0000256" key="1">
    <source>
        <dbReference type="SAM" id="SignalP"/>
    </source>
</evidence>
<evidence type="ECO:0008006" key="3">
    <source>
        <dbReference type="Google" id="ProtNLM"/>
    </source>
</evidence>
<dbReference type="EMBL" id="GBXM01013979">
    <property type="protein sequence ID" value="JAH94598.1"/>
    <property type="molecule type" value="Transcribed_RNA"/>
</dbReference>
<name>A0A0E9WYR8_ANGAN</name>
<reference evidence="2" key="2">
    <citation type="journal article" date="2015" name="Fish Shellfish Immunol.">
        <title>Early steps in the European eel (Anguilla anguilla)-Vibrio vulnificus interaction in the gills: Role of the RtxA13 toxin.</title>
        <authorList>
            <person name="Callol A."/>
            <person name="Pajuelo D."/>
            <person name="Ebbesson L."/>
            <person name="Teles M."/>
            <person name="MacKenzie S."/>
            <person name="Amaro C."/>
        </authorList>
    </citation>
    <scope>NUCLEOTIDE SEQUENCE</scope>
</reference>
<accession>A0A0E9WYR8</accession>
<sequence length="85" mass="9787">MLVSFILLILSLREGLLLSSISLVKQHICFIMFYVFRALTERLVEYILPLRLTKSIFSEICDIINGTLLMFWLPFINAAHLGAEL</sequence>
<protein>
    <recommendedName>
        <fullName evidence="3">Ion transport domain-containing protein</fullName>
    </recommendedName>
</protein>